<evidence type="ECO:0000259" key="2">
    <source>
        <dbReference type="Pfam" id="PF01266"/>
    </source>
</evidence>
<name>A0A1G7ZKY1_9GAMM</name>
<dbReference type="STRING" id="29435.SAMN05216588_102389"/>
<dbReference type="Gene3D" id="3.50.50.60">
    <property type="entry name" value="FAD/NAD(P)-binding domain"/>
    <property type="match status" value="1"/>
</dbReference>
<proteinExistence type="predicted"/>
<evidence type="ECO:0000256" key="1">
    <source>
        <dbReference type="ARBA" id="ARBA00023002"/>
    </source>
</evidence>
<dbReference type="SUPFAM" id="SSF51905">
    <property type="entry name" value="FAD/NAD(P)-binding domain"/>
    <property type="match status" value="1"/>
</dbReference>
<accession>A0A1G7ZKY1</accession>
<protein>
    <submittedName>
        <fullName evidence="3">Glycine/D-amino acid oxidase</fullName>
    </submittedName>
</protein>
<sequence>MSAWKHVSLWMDQLGETVAARPCLDQDRDVDVAIIGAGFTGLWTAYYLKRQAPQLNIVVLEAQTSGFGASGRNGGWLIGGMLGEARLLGQLSAERRRQAYRLLQAIPDEVQSVLLREGIDCHYRKAGMLNCAARYPEQATRLRQELQALYDEGHDQDDYRWLDAQELAAQVRIPGAYGAIYSPHCATISPARLVRGLADAVERLGVSIHDQSPVSDWRGREVRTDKARIRAQWVVPAVEGYAADFAALRRIQIPVQSMLVATEPLSAERWEQIGLDRGQALCEHSRQVTYAQRTLDDRLVFGARGGYRFGGRLRADFQLSDDEIGLRRMLMESLFPSLGGVRLTHAWGGNLGMARRFRPHMLCDRRQGLALAGGFGGEGVGATHLAGQTLADLILERATSRVEQPWVIREKPLSTLPAWEPEPCRWIAYKGIMSAFANEDRLLANPNTAPWRRALASRIAASLEHLMR</sequence>
<dbReference type="RefSeq" id="WP_084303142.1">
    <property type="nucleotide sequence ID" value="NZ_FNDG01000002.1"/>
</dbReference>
<organism evidence="3 4">
    <name type="scientific">Phytopseudomonas flavescens</name>
    <dbReference type="NCBI Taxonomy" id="29435"/>
    <lineage>
        <taxon>Bacteria</taxon>
        <taxon>Pseudomonadati</taxon>
        <taxon>Pseudomonadota</taxon>
        <taxon>Gammaproteobacteria</taxon>
        <taxon>Pseudomonadales</taxon>
        <taxon>Pseudomonadaceae</taxon>
        <taxon>Phytopseudomonas</taxon>
    </lineage>
</organism>
<keyword evidence="1" id="KW-0560">Oxidoreductase</keyword>
<dbReference type="InterPro" id="IPR036188">
    <property type="entry name" value="FAD/NAD-bd_sf"/>
</dbReference>
<gene>
    <name evidence="3" type="ORF">SAMN05216588_102389</name>
</gene>
<evidence type="ECO:0000313" key="3">
    <source>
        <dbReference type="EMBL" id="SDH09402.1"/>
    </source>
</evidence>
<dbReference type="EMBL" id="FNDG01000002">
    <property type="protein sequence ID" value="SDH09402.1"/>
    <property type="molecule type" value="Genomic_DNA"/>
</dbReference>
<dbReference type="Proteomes" id="UP000198606">
    <property type="component" value="Unassembled WGS sequence"/>
</dbReference>
<dbReference type="GO" id="GO:0005737">
    <property type="term" value="C:cytoplasm"/>
    <property type="evidence" value="ECO:0007669"/>
    <property type="project" value="TreeGrafter"/>
</dbReference>
<dbReference type="PANTHER" id="PTHR13847:SF285">
    <property type="entry name" value="FAD DEPENDENT OXIDOREDUCTASE DOMAIN-CONTAINING PROTEIN"/>
    <property type="match status" value="1"/>
</dbReference>
<evidence type="ECO:0000313" key="4">
    <source>
        <dbReference type="Proteomes" id="UP000198606"/>
    </source>
</evidence>
<reference evidence="3 4" key="1">
    <citation type="submission" date="2016-10" db="EMBL/GenBank/DDBJ databases">
        <authorList>
            <person name="de Groot N.N."/>
        </authorList>
    </citation>
    <scope>NUCLEOTIDE SEQUENCE [LARGE SCALE GENOMIC DNA]</scope>
    <source>
        <strain evidence="3 4">LMG 18387</strain>
    </source>
</reference>
<dbReference type="InterPro" id="IPR006076">
    <property type="entry name" value="FAD-dep_OxRdtase"/>
</dbReference>
<dbReference type="PANTHER" id="PTHR13847">
    <property type="entry name" value="SARCOSINE DEHYDROGENASE-RELATED"/>
    <property type="match status" value="1"/>
</dbReference>
<dbReference type="Gene3D" id="3.30.9.10">
    <property type="entry name" value="D-Amino Acid Oxidase, subunit A, domain 2"/>
    <property type="match status" value="1"/>
</dbReference>
<dbReference type="AlphaFoldDB" id="A0A1G7ZKY1"/>
<dbReference type="Pfam" id="PF01266">
    <property type="entry name" value="DAO"/>
    <property type="match status" value="1"/>
</dbReference>
<feature type="domain" description="FAD dependent oxidoreductase" evidence="2">
    <location>
        <begin position="31"/>
        <end position="393"/>
    </location>
</feature>
<dbReference type="GO" id="GO:0016491">
    <property type="term" value="F:oxidoreductase activity"/>
    <property type="evidence" value="ECO:0007669"/>
    <property type="project" value="UniProtKB-KW"/>
</dbReference>